<feature type="domain" description="NAD-dependent epimerase/dehydratase" evidence="3">
    <location>
        <begin position="33"/>
        <end position="277"/>
    </location>
</feature>
<evidence type="ECO:0000313" key="5">
    <source>
        <dbReference type="Proteomes" id="UP000534388"/>
    </source>
</evidence>
<dbReference type="RefSeq" id="WP_182166594.1">
    <property type="nucleotide sequence ID" value="NZ_JACEZT010000019.1"/>
</dbReference>
<dbReference type="InterPro" id="IPR036291">
    <property type="entry name" value="NAD(P)-bd_dom_sf"/>
</dbReference>
<evidence type="ECO:0000313" key="4">
    <source>
        <dbReference type="EMBL" id="MBA5639761.1"/>
    </source>
</evidence>
<dbReference type="Gene3D" id="3.40.50.720">
    <property type="entry name" value="NAD(P)-binding Rossmann-like Domain"/>
    <property type="match status" value="1"/>
</dbReference>
<keyword evidence="5" id="KW-1185">Reference proteome</keyword>
<comment type="caution">
    <text evidence="4">The sequence shown here is derived from an EMBL/GenBank/DDBJ whole genome shotgun (WGS) entry which is preliminary data.</text>
</comment>
<dbReference type="Proteomes" id="UP000534388">
    <property type="component" value="Unassembled WGS sequence"/>
</dbReference>
<gene>
    <name evidence="4" type="ORF">H3H37_22120</name>
</gene>
<sequence>MANQRFADMRQDCLAACADQPDVRAALARQHLAVTGGTGFLGTWIAEMVAALNDQYQLGITLDLYARNVTEWPQQYPHLAGRLDIRLRSQDVRSPFEFAKNTSYIVHAAGIPNNRVHASDPLRVHQTTVAGITNALEAASQLDGLRRFINVSSCLVAGAPDRLGALTETDYFPIPSGQLHTVYIDAKRSAEMLASIYRSQYRLPISTVRPFTLTGAYQQLDRPWAINNFLRDVLTGGEIRIHGDGSARRSYLYGSDAAWWTLAALVKGVDGEVYNLGSAEPVTHLELVQLIGERVSPRPRVVLNTAPARQQRQQDDLYPDVTATVRRLGVRQTCSLQQAIDKTYRWFAAPRA</sequence>
<dbReference type="InterPro" id="IPR001509">
    <property type="entry name" value="Epimerase_deHydtase"/>
</dbReference>
<dbReference type="CDD" id="cd08946">
    <property type="entry name" value="SDR_e"/>
    <property type="match status" value="1"/>
</dbReference>
<accession>A0A7W2IDN6</accession>
<dbReference type="SUPFAM" id="SSF51735">
    <property type="entry name" value="NAD(P)-binding Rossmann-fold domains"/>
    <property type="match status" value="1"/>
</dbReference>
<organism evidence="4 5">
    <name type="scientific">Rugamonas brunnea</name>
    <dbReference type="NCBI Taxonomy" id="2758569"/>
    <lineage>
        <taxon>Bacteria</taxon>
        <taxon>Pseudomonadati</taxon>
        <taxon>Pseudomonadota</taxon>
        <taxon>Betaproteobacteria</taxon>
        <taxon>Burkholderiales</taxon>
        <taxon>Oxalobacteraceae</taxon>
        <taxon>Telluria group</taxon>
        <taxon>Rugamonas</taxon>
    </lineage>
</organism>
<evidence type="ECO:0000259" key="3">
    <source>
        <dbReference type="Pfam" id="PF01370"/>
    </source>
</evidence>
<dbReference type="AlphaFoldDB" id="A0A7W2IDN6"/>
<comment type="pathway">
    <text evidence="1">Bacterial outer membrane biogenesis; LPS O-antigen biosynthesis.</text>
</comment>
<evidence type="ECO:0000256" key="1">
    <source>
        <dbReference type="ARBA" id="ARBA00005125"/>
    </source>
</evidence>
<protein>
    <submittedName>
        <fullName evidence="4">NAD(P)-dependent oxidoreductase</fullName>
    </submittedName>
</protein>
<comment type="similarity">
    <text evidence="2">Belongs to the NAD(P)-dependent epimerase/dehydratase family.</text>
</comment>
<evidence type="ECO:0000256" key="2">
    <source>
        <dbReference type="ARBA" id="ARBA00007637"/>
    </source>
</evidence>
<dbReference type="Pfam" id="PF01370">
    <property type="entry name" value="Epimerase"/>
    <property type="match status" value="1"/>
</dbReference>
<name>A0A7W2IDN6_9BURK</name>
<proteinExistence type="inferred from homology"/>
<dbReference type="PANTHER" id="PTHR43000">
    <property type="entry name" value="DTDP-D-GLUCOSE 4,6-DEHYDRATASE-RELATED"/>
    <property type="match status" value="1"/>
</dbReference>
<reference evidence="4 5" key="1">
    <citation type="submission" date="2020-07" db="EMBL/GenBank/DDBJ databases">
        <title>Novel species isolated from subtropical streams in China.</title>
        <authorList>
            <person name="Lu H."/>
        </authorList>
    </citation>
    <scope>NUCLEOTIDE SEQUENCE [LARGE SCALE GENOMIC DNA]</scope>
    <source>
        <strain evidence="4 5">LX20W</strain>
    </source>
</reference>
<dbReference type="EMBL" id="JACEZT010000019">
    <property type="protein sequence ID" value="MBA5639761.1"/>
    <property type="molecule type" value="Genomic_DNA"/>
</dbReference>